<dbReference type="Proteomes" id="UP000559010">
    <property type="component" value="Unassembled WGS sequence"/>
</dbReference>
<dbReference type="EMBL" id="JABBNU010000001">
    <property type="protein sequence ID" value="NMM46808.1"/>
    <property type="molecule type" value="Genomic_DNA"/>
</dbReference>
<comment type="caution">
    <text evidence="6">The sequence shown here is derived from an EMBL/GenBank/DDBJ whole genome shotgun (WGS) entry which is preliminary data.</text>
</comment>
<keyword evidence="3 4" id="KW-0460">Magnesium</keyword>
<dbReference type="InterPro" id="IPR000760">
    <property type="entry name" value="Inositol_monophosphatase-like"/>
</dbReference>
<dbReference type="GO" id="GO:0005886">
    <property type="term" value="C:plasma membrane"/>
    <property type="evidence" value="ECO:0007669"/>
    <property type="project" value="UniProtKB-SubCell"/>
</dbReference>
<feature type="binding site" evidence="4">
    <location>
        <position position="92"/>
    </location>
    <ligand>
        <name>Mg(2+)</name>
        <dbReference type="ChEBI" id="CHEBI:18420"/>
        <label>2</label>
    </ligand>
</feature>
<proteinExistence type="inferred from homology"/>
<sequence>MQNKVKEQLTEIARLAGDAIMEVYKLDDFSNVVDFKSDDSPLTLADKAANEVITEKLKEYFPDIPVLSEEGRSIPFEERKDWSEFWLVDPLDGTKEFIKRNGQFTVNIALIRDGFPVKGIVYTPVTEVTYYGDENGAVKIEGGNESVLKVNNKSDDRIAVRSASHASDEEEGVLNSYKCTDSISVGSSLKFCMVAEGKADLYYRHGPTMEWDTGAGQAVVEAAGGKVLRFEEKVRFYYNRENLLNPSFLVLGFEN</sequence>
<gene>
    <name evidence="4 6" type="primary">cysQ</name>
    <name evidence="6" type="ORF">HH304_00245</name>
</gene>
<dbReference type="HAMAP" id="MF_02095">
    <property type="entry name" value="CysQ"/>
    <property type="match status" value="1"/>
</dbReference>
<feature type="binding site" evidence="4">
    <location>
        <begin position="91"/>
        <end position="94"/>
    </location>
    <ligand>
        <name>substrate</name>
    </ligand>
</feature>
<evidence type="ECO:0000256" key="2">
    <source>
        <dbReference type="ARBA" id="ARBA00022723"/>
    </source>
</evidence>
<comment type="subcellular location">
    <subcellularLocation>
        <location evidence="4">Cell membrane</location>
        <topology evidence="4">Peripheral membrane protein</topology>
        <orientation evidence="4">Cytoplasmic side</orientation>
    </subcellularLocation>
</comment>
<evidence type="ECO:0000256" key="3">
    <source>
        <dbReference type="ARBA" id="ARBA00022842"/>
    </source>
</evidence>
<protein>
    <recommendedName>
        <fullName evidence="4">3'(2'),5'-bisphosphate nucleotidase CysQ</fullName>
        <ecNumber evidence="4">3.1.3.7</ecNumber>
    </recommendedName>
    <alternativeName>
        <fullName evidence="4">3'(2'),5-bisphosphonucleoside 3'(2')-phosphohydrolase</fullName>
    </alternativeName>
    <alternativeName>
        <fullName evidence="4">3'-phosphoadenosine 5'-phosphate phosphatase</fullName>
        <shortName evidence="4">PAP phosphatase</shortName>
    </alternativeName>
</protein>
<dbReference type="GO" id="GO:0000103">
    <property type="term" value="P:sulfate assimilation"/>
    <property type="evidence" value="ECO:0007669"/>
    <property type="project" value="TreeGrafter"/>
</dbReference>
<dbReference type="CDD" id="cd01638">
    <property type="entry name" value="CysQ"/>
    <property type="match status" value="1"/>
</dbReference>
<evidence type="ECO:0000313" key="7">
    <source>
        <dbReference type="Proteomes" id="UP000559010"/>
    </source>
</evidence>
<dbReference type="GO" id="GO:0050427">
    <property type="term" value="P:3'-phosphoadenosine 5'-phosphosulfate metabolic process"/>
    <property type="evidence" value="ECO:0007669"/>
    <property type="project" value="TreeGrafter"/>
</dbReference>
<keyword evidence="2 4" id="KW-0479">Metal-binding</keyword>
<feature type="binding site" evidence="5">
    <location>
        <position position="92"/>
    </location>
    <ligand>
        <name>Mg(2+)</name>
        <dbReference type="ChEBI" id="CHEBI:18420"/>
        <label>1</label>
        <note>catalytic</note>
    </ligand>
</feature>
<dbReference type="PANTHER" id="PTHR43028:SF5">
    <property type="entry name" value="3'(2'),5'-BISPHOSPHATE NUCLEOTIDASE 1"/>
    <property type="match status" value="1"/>
</dbReference>
<evidence type="ECO:0000256" key="4">
    <source>
        <dbReference type="HAMAP-Rule" id="MF_02095"/>
    </source>
</evidence>
<feature type="binding site" evidence="5">
    <location>
        <position position="69"/>
    </location>
    <ligand>
        <name>Mg(2+)</name>
        <dbReference type="ChEBI" id="CHEBI:18420"/>
        <label>1</label>
        <note>catalytic</note>
    </ligand>
</feature>
<feature type="binding site" evidence="5">
    <location>
        <position position="212"/>
    </location>
    <ligand>
        <name>Mg(2+)</name>
        <dbReference type="ChEBI" id="CHEBI:18420"/>
        <label>1</label>
        <note>catalytic</note>
    </ligand>
</feature>
<dbReference type="InterPro" id="IPR050725">
    <property type="entry name" value="CysQ/Inositol_MonoPase"/>
</dbReference>
<organism evidence="6 7">
    <name type="scientific">Marinigracilibium pacificum</name>
    <dbReference type="NCBI Taxonomy" id="2729599"/>
    <lineage>
        <taxon>Bacteria</taxon>
        <taxon>Pseudomonadati</taxon>
        <taxon>Bacteroidota</taxon>
        <taxon>Cytophagia</taxon>
        <taxon>Cytophagales</taxon>
        <taxon>Flammeovirgaceae</taxon>
        <taxon>Marinigracilibium</taxon>
    </lineage>
</organism>
<feature type="binding site" evidence="4">
    <location>
        <position position="89"/>
    </location>
    <ligand>
        <name>Mg(2+)</name>
        <dbReference type="ChEBI" id="CHEBI:18420"/>
        <label>2</label>
    </ligand>
</feature>
<dbReference type="Pfam" id="PF00459">
    <property type="entry name" value="Inositol_P"/>
    <property type="match status" value="1"/>
</dbReference>
<feature type="binding site" evidence="4">
    <location>
        <position position="89"/>
    </location>
    <ligand>
        <name>Mg(2+)</name>
        <dbReference type="ChEBI" id="CHEBI:18420"/>
        <label>1</label>
    </ligand>
</feature>
<feature type="binding site" evidence="5">
    <location>
        <position position="89"/>
    </location>
    <ligand>
        <name>Mg(2+)</name>
        <dbReference type="ChEBI" id="CHEBI:18420"/>
        <label>1</label>
        <note>catalytic</note>
    </ligand>
</feature>
<evidence type="ECO:0000256" key="1">
    <source>
        <dbReference type="ARBA" id="ARBA00001625"/>
    </source>
</evidence>
<reference evidence="6 7" key="1">
    <citation type="submission" date="2020-04" db="EMBL/GenBank/DDBJ databases">
        <title>Flammeovirgaceae bacterium KN852 isolated from deep sea.</title>
        <authorList>
            <person name="Zhang D.-C."/>
        </authorList>
    </citation>
    <scope>NUCLEOTIDE SEQUENCE [LARGE SCALE GENOMIC DNA]</scope>
    <source>
        <strain evidence="6 7">KN852</strain>
    </source>
</reference>
<comment type="cofactor">
    <cofactor evidence="4 5">
        <name>Mg(2+)</name>
        <dbReference type="ChEBI" id="CHEBI:18420"/>
    </cofactor>
</comment>
<dbReference type="PROSITE" id="PS00629">
    <property type="entry name" value="IMP_1"/>
    <property type="match status" value="1"/>
</dbReference>
<feature type="binding site" evidence="4">
    <location>
        <position position="212"/>
    </location>
    <ligand>
        <name>Mg(2+)</name>
        <dbReference type="ChEBI" id="CHEBI:18420"/>
        <label>2</label>
    </ligand>
</feature>
<keyword evidence="4" id="KW-1003">Cell membrane</keyword>
<evidence type="ECO:0000313" key="6">
    <source>
        <dbReference type="EMBL" id="NMM46808.1"/>
    </source>
</evidence>
<dbReference type="Gene3D" id="3.40.190.80">
    <property type="match status" value="1"/>
</dbReference>
<evidence type="ECO:0000256" key="5">
    <source>
        <dbReference type="PIRSR" id="PIRSR600760-2"/>
    </source>
</evidence>
<keyword evidence="7" id="KW-1185">Reference proteome</keyword>
<feature type="binding site" evidence="4">
    <location>
        <position position="69"/>
    </location>
    <ligand>
        <name>Mg(2+)</name>
        <dbReference type="ChEBI" id="CHEBI:18420"/>
        <label>1</label>
    </ligand>
</feature>
<accession>A0A848IUD7</accession>
<dbReference type="NCBIfam" id="TIGR01331">
    <property type="entry name" value="bisphos_cysQ"/>
    <property type="match status" value="1"/>
</dbReference>
<dbReference type="AlphaFoldDB" id="A0A848IUD7"/>
<feature type="binding site" evidence="4">
    <location>
        <position position="91"/>
    </location>
    <ligand>
        <name>Mg(2+)</name>
        <dbReference type="ChEBI" id="CHEBI:18420"/>
        <label>1</label>
    </ligand>
</feature>
<comment type="similarity">
    <text evidence="4">Belongs to the inositol monophosphatase superfamily. CysQ family.</text>
</comment>
<dbReference type="GO" id="GO:0008441">
    <property type="term" value="F:3'(2'),5'-bisphosphate nucleotidase activity"/>
    <property type="evidence" value="ECO:0007669"/>
    <property type="project" value="UniProtKB-UniRule"/>
</dbReference>
<dbReference type="InterPro" id="IPR020583">
    <property type="entry name" value="Inositol_monoP_metal-BS"/>
</dbReference>
<feature type="binding site" evidence="4">
    <location>
        <position position="69"/>
    </location>
    <ligand>
        <name>substrate</name>
    </ligand>
</feature>
<feature type="binding site" evidence="5">
    <location>
        <position position="91"/>
    </location>
    <ligand>
        <name>Mg(2+)</name>
        <dbReference type="ChEBI" id="CHEBI:18420"/>
        <label>1</label>
        <note>catalytic</note>
    </ligand>
</feature>
<dbReference type="PRINTS" id="PR00377">
    <property type="entry name" value="IMPHPHTASES"/>
</dbReference>
<keyword evidence="4" id="KW-0472">Membrane</keyword>
<comment type="catalytic activity">
    <reaction evidence="1 4">
        <text>adenosine 3',5'-bisphosphate + H2O = AMP + phosphate</text>
        <dbReference type="Rhea" id="RHEA:10040"/>
        <dbReference type="ChEBI" id="CHEBI:15377"/>
        <dbReference type="ChEBI" id="CHEBI:43474"/>
        <dbReference type="ChEBI" id="CHEBI:58343"/>
        <dbReference type="ChEBI" id="CHEBI:456215"/>
        <dbReference type="EC" id="3.1.3.7"/>
    </reaction>
</comment>
<dbReference type="PANTHER" id="PTHR43028">
    <property type="entry name" value="3'(2'),5'-BISPHOSPHATE NUCLEOTIDASE 1"/>
    <property type="match status" value="1"/>
</dbReference>
<dbReference type="EC" id="3.1.3.7" evidence="4"/>
<dbReference type="SUPFAM" id="SSF56655">
    <property type="entry name" value="Carbohydrate phosphatase"/>
    <property type="match status" value="1"/>
</dbReference>
<name>A0A848IUD7_9BACT</name>
<feature type="binding site" evidence="4">
    <location>
        <position position="212"/>
    </location>
    <ligand>
        <name>substrate</name>
    </ligand>
</feature>
<dbReference type="GO" id="GO:0000287">
    <property type="term" value="F:magnesium ion binding"/>
    <property type="evidence" value="ECO:0007669"/>
    <property type="project" value="UniProtKB-UniRule"/>
</dbReference>
<dbReference type="Gene3D" id="3.30.540.10">
    <property type="entry name" value="Fructose-1,6-Bisphosphatase, subunit A, domain 1"/>
    <property type="match status" value="1"/>
</dbReference>
<comment type="function">
    <text evidence="4">Converts adenosine-3',5'-bisphosphate (PAP) to AMP.</text>
</comment>
<dbReference type="InterPro" id="IPR006240">
    <property type="entry name" value="CysQ"/>
</dbReference>
<keyword evidence="4 6" id="KW-0378">Hydrolase</keyword>